<organism evidence="3 4">
    <name type="scientific">Streptosporangium fragile</name>
    <dbReference type="NCBI Taxonomy" id="46186"/>
    <lineage>
        <taxon>Bacteria</taxon>
        <taxon>Bacillati</taxon>
        <taxon>Actinomycetota</taxon>
        <taxon>Actinomycetes</taxon>
        <taxon>Streptosporangiales</taxon>
        <taxon>Streptosporangiaceae</taxon>
        <taxon>Streptosporangium</taxon>
    </lineage>
</organism>
<dbReference type="Proteomes" id="UP001500831">
    <property type="component" value="Unassembled WGS sequence"/>
</dbReference>
<sequence length="122" mass="13317">MPGSAVPGRTLAGHSNEGKTMFRHVVLFTWAQEATEEQRARVAEELGKLPGVIAEIRSYTIGPDAGVNPGNHQFAVVADFADVDDYLVYRDHPAHQAVIAEHVKPILASRAAVQFEVEDREA</sequence>
<reference evidence="3 4" key="1">
    <citation type="journal article" date="2019" name="Int. J. Syst. Evol. Microbiol.">
        <title>The Global Catalogue of Microorganisms (GCM) 10K type strain sequencing project: providing services to taxonomists for standard genome sequencing and annotation.</title>
        <authorList>
            <consortium name="The Broad Institute Genomics Platform"/>
            <consortium name="The Broad Institute Genome Sequencing Center for Infectious Disease"/>
            <person name="Wu L."/>
            <person name="Ma J."/>
        </authorList>
    </citation>
    <scope>NUCLEOTIDE SEQUENCE [LARGE SCALE GENOMIC DNA]</scope>
    <source>
        <strain evidence="3 4">JCM 6242</strain>
    </source>
</reference>
<dbReference type="PROSITE" id="PS51502">
    <property type="entry name" value="S_R_A_B_BARREL"/>
    <property type="match status" value="1"/>
</dbReference>
<evidence type="ECO:0000313" key="3">
    <source>
        <dbReference type="EMBL" id="GAA2908551.1"/>
    </source>
</evidence>
<name>A0ABN3WAT8_9ACTN</name>
<dbReference type="PANTHER" id="PTHR33178">
    <property type="match status" value="1"/>
</dbReference>
<dbReference type="Gene3D" id="3.30.70.100">
    <property type="match status" value="1"/>
</dbReference>
<protein>
    <submittedName>
        <fullName evidence="3">Dabb family protein</fullName>
    </submittedName>
</protein>
<dbReference type="PANTHER" id="PTHR33178:SF10">
    <property type="entry name" value="STRESS-RESPONSE A_B BARREL DOMAIN-CONTAINING PROTEIN"/>
    <property type="match status" value="1"/>
</dbReference>
<dbReference type="Pfam" id="PF07876">
    <property type="entry name" value="Dabb"/>
    <property type="match status" value="1"/>
</dbReference>
<dbReference type="EMBL" id="BAAAVI010000096">
    <property type="protein sequence ID" value="GAA2908551.1"/>
    <property type="molecule type" value="Genomic_DNA"/>
</dbReference>
<keyword evidence="4" id="KW-1185">Reference proteome</keyword>
<evidence type="ECO:0000313" key="4">
    <source>
        <dbReference type="Proteomes" id="UP001500831"/>
    </source>
</evidence>
<dbReference type="SUPFAM" id="SSF54909">
    <property type="entry name" value="Dimeric alpha+beta barrel"/>
    <property type="match status" value="1"/>
</dbReference>
<feature type="domain" description="Stress-response A/B barrel" evidence="2">
    <location>
        <begin position="22"/>
        <end position="115"/>
    </location>
</feature>
<gene>
    <name evidence="3" type="ORF">GCM10010517_74980</name>
</gene>
<dbReference type="InterPro" id="IPR013097">
    <property type="entry name" value="Dabb"/>
</dbReference>
<comment type="subunit">
    <text evidence="1">Homodimer.</text>
</comment>
<accession>A0ABN3WAT8</accession>
<dbReference type="InterPro" id="IPR044662">
    <property type="entry name" value="HS1/DABB1-like"/>
</dbReference>
<comment type="caution">
    <text evidence="3">The sequence shown here is derived from an EMBL/GenBank/DDBJ whole genome shotgun (WGS) entry which is preliminary data.</text>
</comment>
<proteinExistence type="predicted"/>
<dbReference type="SMART" id="SM00886">
    <property type="entry name" value="Dabb"/>
    <property type="match status" value="1"/>
</dbReference>
<evidence type="ECO:0000259" key="2">
    <source>
        <dbReference type="PROSITE" id="PS51502"/>
    </source>
</evidence>
<evidence type="ECO:0000256" key="1">
    <source>
        <dbReference type="ARBA" id="ARBA00011738"/>
    </source>
</evidence>
<dbReference type="InterPro" id="IPR011008">
    <property type="entry name" value="Dimeric_a/b-barrel"/>
</dbReference>